<dbReference type="HOGENOM" id="CLU_120004_1_0_4"/>
<dbReference type="RefSeq" id="WP_014112181.1">
    <property type="nucleotide sequence ID" value="NC_016043.1"/>
</dbReference>
<keyword evidence="1 3" id="KW-0812">Transmembrane</keyword>
<evidence type="ECO:0000313" key="4">
    <source>
        <dbReference type="Proteomes" id="UP000009284"/>
    </source>
</evidence>
<keyword evidence="1" id="KW-0472">Membrane</keyword>
<keyword evidence="1" id="KW-1133">Transmembrane helix</keyword>
<feature type="transmembrane region" description="Helical" evidence="1">
    <location>
        <begin position="133"/>
        <end position="153"/>
    </location>
</feature>
<reference key="1">
    <citation type="submission" date="2011-09" db="EMBL/GenBank/DDBJ databases">
        <title>Genomic characterization of the Taylorella genus.</title>
        <authorList>
            <person name="Hebert L."/>
            <person name="Moumen B."/>
            <person name="Pons N."/>
            <person name="Duquesne F."/>
            <person name="Breuil M.-F."/>
            <person name="Goux D."/>
            <person name="Batto J.-M."/>
            <person name="Renault P."/>
            <person name="Laugier C."/>
            <person name="Petry S."/>
        </authorList>
    </citation>
    <scope>NUCLEOTIDE SEQUENCE</scope>
    <source>
        <strain>MCE3</strain>
    </source>
</reference>
<gene>
    <name evidence="3" type="ordered locus">TASI_1556</name>
</gene>
<dbReference type="InterPro" id="IPR058208">
    <property type="entry name" value="PACE"/>
</dbReference>
<evidence type="ECO:0000259" key="2">
    <source>
        <dbReference type="Pfam" id="PF05232"/>
    </source>
</evidence>
<reference evidence="3 4" key="2">
    <citation type="journal article" date="2012" name="PLoS ONE">
        <title>Genomic characterization of the taylorella genus.</title>
        <authorList>
            <person name="Hebert L."/>
            <person name="Moumen B."/>
            <person name="Pons N."/>
            <person name="Duquesne F."/>
            <person name="Breuil M.F."/>
            <person name="Goux D."/>
            <person name="Batto J.M."/>
            <person name="Laugier C."/>
            <person name="Renault P."/>
            <person name="Petry S."/>
        </authorList>
    </citation>
    <scope>NUCLEOTIDE SEQUENCE [LARGE SCALE GENOMIC DNA]</scope>
    <source>
        <strain evidence="3 4">MCE3</strain>
    </source>
</reference>
<protein>
    <submittedName>
        <fullName evidence="3">Transmembrane pair domain protein</fullName>
    </submittedName>
</protein>
<sequence>MHEDIATQAQDIDGQDIDLKRVYDKSPAERVFYATLFEFLGIVLSAPLISWLYGQPLFDVGVITVVIAVIALILNYTYNSLFDMFLIKRGLSKTQGVRILHMVGFEGTLLLFTIPIICWYMDMSLVEALVFDAGYIVFYLLYTYFYNLTYDYVRLKYFSK</sequence>
<dbReference type="Proteomes" id="UP000009284">
    <property type="component" value="Chromosome"/>
</dbReference>
<dbReference type="InterPro" id="IPR007896">
    <property type="entry name" value="BTP_bacteria"/>
</dbReference>
<organism evidence="3 4">
    <name type="scientific">Taylorella asinigenitalis (strain MCE3)</name>
    <dbReference type="NCBI Taxonomy" id="1008459"/>
    <lineage>
        <taxon>Bacteria</taxon>
        <taxon>Pseudomonadati</taxon>
        <taxon>Pseudomonadota</taxon>
        <taxon>Betaproteobacteria</taxon>
        <taxon>Burkholderiales</taxon>
        <taxon>Alcaligenaceae</taxon>
        <taxon>Taylorella</taxon>
    </lineage>
</organism>
<dbReference type="AlphaFoldDB" id="G4QBU9"/>
<dbReference type="OrthoDB" id="1631120at2"/>
<dbReference type="KEGG" id="tas:TASI_1556"/>
<keyword evidence="4" id="KW-1185">Reference proteome</keyword>
<accession>G4QBU9</accession>
<feature type="transmembrane region" description="Helical" evidence="1">
    <location>
        <begin position="31"/>
        <end position="54"/>
    </location>
</feature>
<dbReference type="NCBIfam" id="NF033664">
    <property type="entry name" value="PACE_transport"/>
    <property type="match status" value="1"/>
</dbReference>
<feature type="domain" description="Chlorhexidine efflux transporter" evidence="2">
    <location>
        <begin position="94"/>
        <end position="154"/>
    </location>
</feature>
<name>G4QBU9_TAYAM</name>
<dbReference type="STRING" id="1008459.TASI_1556"/>
<evidence type="ECO:0000313" key="3">
    <source>
        <dbReference type="EMBL" id="AEP37294.1"/>
    </source>
</evidence>
<feature type="domain" description="Chlorhexidine efflux transporter" evidence="2">
    <location>
        <begin position="25"/>
        <end position="85"/>
    </location>
</feature>
<dbReference type="EMBL" id="CP003059">
    <property type="protein sequence ID" value="AEP37294.1"/>
    <property type="molecule type" value="Genomic_DNA"/>
</dbReference>
<dbReference type="Pfam" id="PF05232">
    <property type="entry name" value="BTP"/>
    <property type="match status" value="2"/>
</dbReference>
<feature type="transmembrane region" description="Helical" evidence="1">
    <location>
        <begin position="99"/>
        <end position="121"/>
    </location>
</feature>
<proteinExistence type="predicted"/>
<feature type="transmembrane region" description="Helical" evidence="1">
    <location>
        <begin position="60"/>
        <end position="78"/>
    </location>
</feature>
<evidence type="ECO:0000256" key="1">
    <source>
        <dbReference type="SAM" id="Phobius"/>
    </source>
</evidence>
<dbReference type="eggNOG" id="COG4125">
    <property type="taxonomic scope" value="Bacteria"/>
</dbReference>